<organism evidence="6 7">
    <name type="scientific">Enterovirga rhinocerotis</name>
    <dbReference type="NCBI Taxonomy" id="1339210"/>
    <lineage>
        <taxon>Bacteria</taxon>
        <taxon>Pseudomonadati</taxon>
        <taxon>Pseudomonadota</taxon>
        <taxon>Alphaproteobacteria</taxon>
        <taxon>Hyphomicrobiales</taxon>
        <taxon>Methylobacteriaceae</taxon>
        <taxon>Enterovirga</taxon>
    </lineage>
</organism>
<keyword evidence="3" id="KW-0029">Amino-acid transport</keyword>
<dbReference type="InterPro" id="IPR051010">
    <property type="entry name" value="BCAA_transport"/>
</dbReference>
<keyword evidence="2 4" id="KW-0732">Signal</keyword>
<dbReference type="CDD" id="cd06327">
    <property type="entry name" value="PBP1_SBP-like"/>
    <property type="match status" value="1"/>
</dbReference>
<dbReference type="InterPro" id="IPR028081">
    <property type="entry name" value="Leu-bd"/>
</dbReference>
<dbReference type="SUPFAM" id="SSF53822">
    <property type="entry name" value="Periplasmic binding protein-like I"/>
    <property type="match status" value="1"/>
</dbReference>
<dbReference type="InterPro" id="IPR028082">
    <property type="entry name" value="Peripla_BP_I"/>
</dbReference>
<dbReference type="Gene3D" id="3.40.50.2300">
    <property type="match status" value="2"/>
</dbReference>
<dbReference type="PANTHER" id="PTHR30483:SF6">
    <property type="entry name" value="PERIPLASMIC BINDING PROTEIN OF ABC TRANSPORTER FOR NATURAL AMINO ACIDS"/>
    <property type="match status" value="1"/>
</dbReference>
<feature type="chain" id="PRO_5020361859" evidence="4">
    <location>
        <begin position="25"/>
        <end position="400"/>
    </location>
</feature>
<comment type="similarity">
    <text evidence="1">Belongs to the leucine-binding protein family.</text>
</comment>
<dbReference type="PANTHER" id="PTHR30483">
    <property type="entry name" value="LEUCINE-SPECIFIC-BINDING PROTEIN"/>
    <property type="match status" value="1"/>
</dbReference>
<dbReference type="Pfam" id="PF13458">
    <property type="entry name" value="Peripla_BP_6"/>
    <property type="match status" value="1"/>
</dbReference>
<evidence type="ECO:0000313" key="6">
    <source>
        <dbReference type="EMBL" id="TDR89983.1"/>
    </source>
</evidence>
<evidence type="ECO:0000256" key="2">
    <source>
        <dbReference type="ARBA" id="ARBA00022729"/>
    </source>
</evidence>
<keyword evidence="7" id="KW-1185">Reference proteome</keyword>
<evidence type="ECO:0000313" key="7">
    <source>
        <dbReference type="Proteomes" id="UP000295122"/>
    </source>
</evidence>
<keyword evidence="3" id="KW-0813">Transport</keyword>
<accession>A0A4R7BWV2</accession>
<evidence type="ECO:0000256" key="4">
    <source>
        <dbReference type="SAM" id="SignalP"/>
    </source>
</evidence>
<protein>
    <submittedName>
        <fullName evidence="6">Branched-chain amino acid transport system substrate-binding protein</fullName>
    </submittedName>
</protein>
<dbReference type="RefSeq" id="WP_133771032.1">
    <property type="nucleotide sequence ID" value="NZ_SNZR01000013.1"/>
</dbReference>
<evidence type="ECO:0000259" key="5">
    <source>
        <dbReference type="Pfam" id="PF13458"/>
    </source>
</evidence>
<feature type="domain" description="Leucine-binding protein" evidence="5">
    <location>
        <begin position="28"/>
        <end position="364"/>
    </location>
</feature>
<reference evidence="6 7" key="1">
    <citation type="submission" date="2019-03" db="EMBL/GenBank/DDBJ databases">
        <title>Genomic Encyclopedia of Type Strains, Phase IV (KMG-IV): sequencing the most valuable type-strain genomes for metagenomic binning, comparative biology and taxonomic classification.</title>
        <authorList>
            <person name="Goeker M."/>
        </authorList>
    </citation>
    <scope>NUCLEOTIDE SEQUENCE [LARGE SCALE GENOMIC DNA]</scope>
    <source>
        <strain evidence="6 7">DSM 25903</strain>
    </source>
</reference>
<evidence type="ECO:0000256" key="1">
    <source>
        <dbReference type="ARBA" id="ARBA00010062"/>
    </source>
</evidence>
<sequence>MKRVNLAASLLAGTLLFQGLPAKAADQTVKLGVLTDMSGVFSDANGKGSVIAAEMAKADVGPIEGFKVEVVGADHQNKPDIGSSIARKWFDTEGVDVVLDIPVSSIALAVQRIAQEKDKIVLLSSSGASEITGKFCSENTIQWTYNTSALSNVAGRATVKRGDDSWFFITTDYAFGHALERDATEAVTASGGKVVGRALNPIGSPDFSSYLLTAQGSGAKVVALASSGGDMQTAVKQAAEFGLQASGQKLLGLLFDVTDIKGLGLEVTQGMYLSTPFYWDRNAESRAFSERFKKLHGKVPTMHQAGVYSATRHYLNAIKAAATKDTKAVLAKMRETPVNDVFAQNGRIRRDGQMIHDFFLVEVKKPSESKGEWDYYNVISTVPGDQAFQPETNCPRLAGQ</sequence>
<name>A0A4R7BWV2_9HYPH</name>
<dbReference type="AlphaFoldDB" id="A0A4R7BWV2"/>
<evidence type="ECO:0000256" key="3">
    <source>
        <dbReference type="ARBA" id="ARBA00022970"/>
    </source>
</evidence>
<dbReference type="GO" id="GO:0006865">
    <property type="term" value="P:amino acid transport"/>
    <property type="evidence" value="ECO:0007669"/>
    <property type="project" value="UniProtKB-KW"/>
</dbReference>
<gene>
    <name evidence="6" type="ORF">EV668_2820</name>
</gene>
<dbReference type="Proteomes" id="UP000295122">
    <property type="component" value="Unassembled WGS sequence"/>
</dbReference>
<dbReference type="OrthoDB" id="5794591at2"/>
<feature type="signal peptide" evidence="4">
    <location>
        <begin position="1"/>
        <end position="24"/>
    </location>
</feature>
<comment type="caution">
    <text evidence="6">The sequence shown here is derived from an EMBL/GenBank/DDBJ whole genome shotgun (WGS) entry which is preliminary data.</text>
</comment>
<dbReference type="EMBL" id="SNZR01000013">
    <property type="protein sequence ID" value="TDR89983.1"/>
    <property type="molecule type" value="Genomic_DNA"/>
</dbReference>
<proteinExistence type="inferred from homology"/>